<evidence type="ECO:0000313" key="16">
    <source>
        <dbReference type="EMBL" id="RGD73571.1"/>
    </source>
</evidence>
<evidence type="ECO:0000259" key="15">
    <source>
        <dbReference type="PROSITE" id="PS51163"/>
    </source>
</evidence>
<comment type="similarity">
    <text evidence="2 13">Belongs to the SUA5 family.</text>
</comment>
<evidence type="ECO:0000256" key="6">
    <source>
        <dbReference type="ARBA" id="ARBA00022679"/>
    </source>
</evidence>
<evidence type="ECO:0000256" key="10">
    <source>
        <dbReference type="ARBA" id="ARBA00022840"/>
    </source>
</evidence>
<comment type="function">
    <text evidence="13">Required for the formation of a threonylcarbamoyl group on adenosine at position 37 (t(6)A37) in tRNAs that read codons beginning with adenine.</text>
</comment>
<feature type="binding site" evidence="14">
    <location>
        <position position="69"/>
    </location>
    <ligand>
        <name>L-threonine</name>
        <dbReference type="ChEBI" id="CHEBI:57926"/>
    </ligand>
</feature>
<dbReference type="GO" id="GO:0005737">
    <property type="term" value="C:cytoplasm"/>
    <property type="evidence" value="ECO:0007669"/>
    <property type="project" value="UniProtKB-SubCell"/>
</dbReference>
<evidence type="ECO:0000256" key="13">
    <source>
        <dbReference type="PIRNR" id="PIRNR004930"/>
    </source>
</evidence>
<dbReference type="InterPro" id="IPR006070">
    <property type="entry name" value="Sua5-like_dom"/>
</dbReference>
<evidence type="ECO:0000256" key="7">
    <source>
        <dbReference type="ARBA" id="ARBA00022694"/>
    </source>
</evidence>
<keyword evidence="5 13" id="KW-0963">Cytoplasm</keyword>
<dbReference type="PROSITE" id="PS51163">
    <property type="entry name" value="YRDC"/>
    <property type="match status" value="1"/>
</dbReference>
<comment type="subcellular location">
    <subcellularLocation>
        <location evidence="1 13">Cytoplasm</location>
    </subcellularLocation>
</comment>
<feature type="binding site" evidence="14">
    <location>
        <position position="197"/>
    </location>
    <ligand>
        <name>ATP</name>
        <dbReference type="ChEBI" id="CHEBI:30616"/>
    </ligand>
</feature>
<dbReference type="PANTHER" id="PTHR17490">
    <property type="entry name" value="SUA5"/>
    <property type="match status" value="1"/>
</dbReference>
<dbReference type="InterPro" id="IPR050156">
    <property type="entry name" value="TC-AMP_synthase_SUA5"/>
</dbReference>
<dbReference type="GO" id="GO:0005524">
    <property type="term" value="F:ATP binding"/>
    <property type="evidence" value="ECO:0007669"/>
    <property type="project" value="UniProtKB-UniRule"/>
</dbReference>
<dbReference type="Proteomes" id="UP000261212">
    <property type="component" value="Unassembled WGS sequence"/>
</dbReference>
<accession>A0A3E3DWE5</accession>
<dbReference type="InterPro" id="IPR017945">
    <property type="entry name" value="DHBP_synth_RibB-like_a/b_dom"/>
</dbReference>
<dbReference type="GO" id="GO:0006450">
    <property type="term" value="P:regulation of translational fidelity"/>
    <property type="evidence" value="ECO:0007669"/>
    <property type="project" value="TreeGrafter"/>
</dbReference>
<name>A0A3E3DWE5_9FIRM</name>
<feature type="binding site" evidence="14">
    <location>
        <position position="37"/>
    </location>
    <ligand>
        <name>L-threonine</name>
        <dbReference type="ChEBI" id="CHEBI:57926"/>
    </ligand>
</feature>
<comment type="catalytic activity">
    <reaction evidence="12 13">
        <text>L-threonine + hydrogencarbonate + ATP = L-threonylcarbamoyladenylate + diphosphate + H2O</text>
        <dbReference type="Rhea" id="RHEA:36407"/>
        <dbReference type="ChEBI" id="CHEBI:15377"/>
        <dbReference type="ChEBI" id="CHEBI:17544"/>
        <dbReference type="ChEBI" id="CHEBI:30616"/>
        <dbReference type="ChEBI" id="CHEBI:33019"/>
        <dbReference type="ChEBI" id="CHEBI:57926"/>
        <dbReference type="ChEBI" id="CHEBI:73682"/>
        <dbReference type="EC" id="2.7.7.87"/>
    </reaction>
</comment>
<keyword evidence="9 13" id="KW-0547">Nucleotide-binding</keyword>
<dbReference type="FunFam" id="3.90.870.10:FF:000009">
    <property type="entry name" value="Threonylcarbamoyl-AMP synthase, putative"/>
    <property type="match status" value="1"/>
</dbReference>
<gene>
    <name evidence="16" type="ORF">DW687_09445</name>
</gene>
<comment type="caution">
    <text evidence="16">The sequence shown here is derived from an EMBL/GenBank/DDBJ whole genome shotgun (WGS) entry which is preliminary data.</text>
</comment>
<dbReference type="InterPro" id="IPR005145">
    <property type="entry name" value="Sua5_C"/>
</dbReference>
<evidence type="ECO:0000313" key="17">
    <source>
        <dbReference type="Proteomes" id="UP000261212"/>
    </source>
</evidence>
<organism evidence="16 17">
    <name type="scientific">Anaerofustis stercorihominis</name>
    <dbReference type="NCBI Taxonomy" id="214853"/>
    <lineage>
        <taxon>Bacteria</taxon>
        <taxon>Bacillati</taxon>
        <taxon>Bacillota</taxon>
        <taxon>Clostridia</taxon>
        <taxon>Eubacteriales</taxon>
        <taxon>Eubacteriaceae</taxon>
        <taxon>Anaerofustis</taxon>
    </lineage>
</organism>
<keyword evidence="7 13" id="KW-0819">tRNA processing</keyword>
<feature type="binding site" evidence="14">
    <location>
        <position position="183"/>
    </location>
    <ligand>
        <name>L-threonine</name>
        <dbReference type="ChEBI" id="CHEBI:57926"/>
    </ligand>
</feature>
<dbReference type="AlphaFoldDB" id="A0A3E3DWE5"/>
<dbReference type="Gene3D" id="3.90.870.10">
    <property type="entry name" value="DHBP synthase"/>
    <property type="match status" value="1"/>
</dbReference>
<dbReference type="RefSeq" id="WP_007050956.1">
    <property type="nucleotide sequence ID" value="NZ_CABKNJ010000001.1"/>
</dbReference>
<evidence type="ECO:0000256" key="11">
    <source>
        <dbReference type="ARBA" id="ARBA00029774"/>
    </source>
</evidence>
<protein>
    <recommendedName>
        <fullName evidence="4 13">Threonylcarbamoyl-AMP synthase</fullName>
        <shortName evidence="13">TC-AMP synthase</shortName>
        <ecNumber evidence="3 13">2.7.7.87</ecNumber>
    </recommendedName>
    <alternativeName>
        <fullName evidence="11 13">L-threonylcarbamoyladenylate synthase</fullName>
    </alternativeName>
</protein>
<dbReference type="EC" id="2.7.7.87" evidence="3 13"/>
<evidence type="ECO:0000256" key="14">
    <source>
        <dbReference type="PIRSR" id="PIRSR004930-1"/>
    </source>
</evidence>
<keyword evidence="10 13" id="KW-0067">ATP-binding</keyword>
<dbReference type="EMBL" id="QUSM01000005">
    <property type="protein sequence ID" value="RGD73571.1"/>
    <property type="molecule type" value="Genomic_DNA"/>
</dbReference>
<evidence type="ECO:0000256" key="2">
    <source>
        <dbReference type="ARBA" id="ARBA00007663"/>
    </source>
</evidence>
<evidence type="ECO:0000256" key="8">
    <source>
        <dbReference type="ARBA" id="ARBA00022695"/>
    </source>
</evidence>
<dbReference type="InterPro" id="IPR010923">
    <property type="entry name" value="T(6)A37_SUA5"/>
</dbReference>
<feature type="binding site" evidence="14">
    <location>
        <position position="235"/>
    </location>
    <ligand>
        <name>ATP</name>
        <dbReference type="ChEBI" id="CHEBI:30616"/>
    </ligand>
</feature>
<dbReference type="Gene3D" id="3.40.50.11030">
    <property type="entry name" value="Threonylcarbamoyl-AMP synthase, C-terminal domain"/>
    <property type="match status" value="1"/>
</dbReference>
<feature type="binding site" evidence="14">
    <location>
        <position position="64"/>
    </location>
    <ligand>
        <name>ATP</name>
        <dbReference type="ChEBI" id="CHEBI:30616"/>
    </ligand>
</feature>
<dbReference type="Pfam" id="PF03481">
    <property type="entry name" value="Sua5_C"/>
    <property type="match status" value="1"/>
</dbReference>
<dbReference type="GeneID" id="98001222"/>
<dbReference type="GO" id="GO:0003725">
    <property type="term" value="F:double-stranded RNA binding"/>
    <property type="evidence" value="ECO:0007669"/>
    <property type="project" value="UniProtKB-UniRule"/>
</dbReference>
<dbReference type="NCBIfam" id="TIGR00057">
    <property type="entry name" value="L-threonylcarbamoyladenylate synthase"/>
    <property type="match status" value="1"/>
</dbReference>
<evidence type="ECO:0000256" key="5">
    <source>
        <dbReference type="ARBA" id="ARBA00022490"/>
    </source>
</evidence>
<dbReference type="PANTHER" id="PTHR17490:SF16">
    <property type="entry name" value="THREONYLCARBAMOYL-AMP SYNTHASE"/>
    <property type="match status" value="1"/>
</dbReference>
<dbReference type="InterPro" id="IPR038385">
    <property type="entry name" value="Sua5/YwlC_C"/>
</dbReference>
<evidence type="ECO:0000256" key="3">
    <source>
        <dbReference type="ARBA" id="ARBA00012584"/>
    </source>
</evidence>
<dbReference type="PIRSF" id="PIRSF004930">
    <property type="entry name" value="Tln_factor_SUA5"/>
    <property type="match status" value="1"/>
</dbReference>
<feature type="binding site" evidence="14">
    <location>
        <position position="145"/>
    </location>
    <ligand>
        <name>ATP</name>
        <dbReference type="ChEBI" id="CHEBI:30616"/>
    </ligand>
</feature>
<feature type="binding site" evidence="14">
    <location>
        <position position="119"/>
    </location>
    <ligand>
        <name>ATP</name>
        <dbReference type="ChEBI" id="CHEBI:30616"/>
    </ligand>
</feature>
<evidence type="ECO:0000256" key="12">
    <source>
        <dbReference type="ARBA" id="ARBA00048366"/>
    </source>
</evidence>
<feature type="binding site" evidence="14">
    <location>
        <position position="60"/>
    </location>
    <ligand>
        <name>ATP</name>
        <dbReference type="ChEBI" id="CHEBI:30616"/>
    </ligand>
</feature>
<dbReference type="Pfam" id="PF01300">
    <property type="entry name" value="Sua5_yciO_yrdC"/>
    <property type="match status" value="1"/>
</dbReference>
<evidence type="ECO:0000256" key="9">
    <source>
        <dbReference type="ARBA" id="ARBA00022741"/>
    </source>
</evidence>
<evidence type="ECO:0000256" key="1">
    <source>
        <dbReference type="ARBA" id="ARBA00004496"/>
    </source>
</evidence>
<feature type="binding site" evidence="14">
    <location>
        <position position="153"/>
    </location>
    <ligand>
        <name>ATP</name>
        <dbReference type="ChEBI" id="CHEBI:30616"/>
    </ligand>
</feature>
<dbReference type="GO" id="GO:0061710">
    <property type="term" value="F:L-threonylcarbamoyladenylate synthase"/>
    <property type="evidence" value="ECO:0007669"/>
    <property type="project" value="UniProtKB-EC"/>
</dbReference>
<proteinExistence type="inferred from homology"/>
<evidence type="ECO:0000256" key="4">
    <source>
        <dbReference type="ARBA" id="ARBA00015492"/>
    </source>
</evidence>
<keyword evidence="6 13" id="KW-0808">Transferase</keyword>
<sequence>METKIYDLTKDDNLTEIFSDAASVINAGGTVVFPTETVYGLGANAYDDEAVKKIFKAKNRPSDNPLIVHISDLDMIDDLVTCISDDARKLMSKFFPGPLTLIMKKSSKVPNSVSNGLDTVGIRMPSDKEANGFIKACGVPIAAPSANISKRPSITNKKYLVEELSGKVDMILCSKNSSIGLESTVLDVSSDKVKLLRPGKISAEDIEKVIGKKVYGYNGEDALLPKSPGMKYEHYKPKTKVVVLNGNDKSIINYLNDIKADDAGFIGLDNITQKIGNKKIKLKSFGKDISDASRNLYYLLREMDSENLDIIYVQAMDSRGIGLAYMNRLLKAASGDIIHL</sequence>
<feature type="domain" description="YrdC-like" evidence="15">
    <location>
        <begin position="15"/>
        <end position="201"/>
    </location>
</feature>
<dbReference type="SUPFAM" id="SSF55821">
    <property type="entry name" value="YrdC/RibB"/>
    <property type="match status" value="1"/>
</dbReference>
<feature type="binding site" evidence="14">
    <location>
        <position position="123"/>
    </location>
    <ligand>
        <name>L-threonine</name>
        <dbReference type="ChEBI" id="CHEBI:57926"/>
    </ligand>
</feature>
<dbReference type="GO" id="GO:0000049">
    <property type="term" value="F:tRNA binding"/>
    <property type="evidence" value="ECO:0007669"/>
    <property type="project" value="TreeGrafter"/>
</dbReference>
<reference evidence="16 17" key="1">
    <citation type="submission" date="2018-08" db="EMBL/GenBank/DDBJ databases">
        <title>A genome reference for cultivated species of the human gut microbiota.</title>
        <authorList>
            <person name="Zou Y."/>
            <person name="Xue W."/>
            <person name="Luo G."/>
        </authorList>
    </citation>
    <scope>NUCLEOTIDE SEQUENCE [LARGE SCALE GENOMIC DNA]</scope>
    <source>
        <strain evidence="16 17">AM25-6</strain>
    </source>
</reference>
<feature type="binding site" evidence="14">
    <location>
        <position position="143"/>
    </location>
    <ligand>
        <name>L-threonine</name>
        <dbReference type="ChEBI" id="CHEBI:57926"/>
    </ligand>
</feature>
<keyword evidence="8 13" id="KW-0548">Nucleotidyltransferase</keyword>
<dbReference type="GO" id="GO:0008033">
    <property type="term" value="P:tRNA processing"/>
    <property type="evidence" value="ECO:0007669"/>
    <property type="project" value="UniProtKB-KW"/>
</dbReference>